<accession>A0A2W7BVB6</accession>
<keyword evidence="3" id="KW-1185">Reference proteome</keyword>
<protein>
    <submittedName>
        <fullName evidence="2">Uncharacterized protein</fullName>
    </submittedName>
</protein>
<name>A0A2W7BVB6_9HYPH</name>
<dbReference type="AlphaFoldDB" id="A0A2W7BVB6"/>
<evidence type="ECO:0000313" key="3">
    <source>
        <dbReference type="Proteomes" id="UP000248616"/>
    </source>
</evidence>
<gene>
    <name evidence="2" type="ORF">B5V02_29930</name>
</gene>
<proteinExistence type="predicted"/>
<comment type="caution">
    <text evidence="2">The sequence shown here is derived from an EMBL/GenBank/DDBJ whole genome shotgun (WGS) entry which is preliminary data.</text>
</comment>
<dbReference type="EMBL" id="MZXV01000064">
    <property type="protein sequence ID" value="PZV34845.1"/>
    <property type="molecule type" value="Genomic_DNA"/>
</dbReference>
<evidence type="ECO:0000256" key="1">
    <source>
        <dbReference type="SAM" id="MobiDB-lite"/>
    </source>
</evidence>
<organism evidence="2 3">
    <name type="scientific">Mesorhizobium kowhaii</name>
    <dbReference type="NCBI Taxonomy" id="1300272"/>
    <lineage>
        <taxon>Bacteria</taxon>
        <taxon>Pseudomonadati</taxon>
        <taxon>Pseudomonadota</taxon>
        <taxon>Alphaproteobacteria</taxon>
        <taxon>Hyphomicrobiales</taxon>
        <taxon>Phyllobacteriaceae</taxon>
        <taxon>Mesorhizobium</taxon>
    </lineage>
</organism>
<sequence length="103" mass="11277">MAVVKNLTFCPPLQALDTHHALRAAQKSVVRPHGPEATNRGSRATPPHHVVPCIDATRLGVELAARQNIIDETFKLDPGAEKRREALALVGTAERQCRREVKA</sequence>
<feature type="region of interest" description="Disordered" evidence="1">
    <location>
        <begin position="28"/>
        <end position="49"/>
    </location>
</feature>
<dbReference type="Proteomes" id="UP000248616">
    <property type="component" value="Unassembled WGS sequence"/>
</dbReference>
<reference evidence="3" key="1">
    <citation type="submission" date="2017-03" db="EMBL/GenBank/DDBJ databases">
        <authorList>
            <person name="Safronova V.I."/>
            <person name="Sazanova A.L."/>
            <person name="Chirak E.R."/>
        </authorList>
    </citation>
    <scope>NUCLEOTIDE SEQUENCE [LARGE SCALE GENOMIC DNA]</scope>
    <source>
        <strain evidence="3">Ach-343</strain>
    </source>
</reference>
<evidence type="ECO:0000313" key="2">
    <source>
        <dbReference type="EMBL" id="PZV34845.1"/>
    </source>
</evidence>